<evidence type="ECO:0000256" key="7">
    <source>
        <dbReference type="ARBA" id="ARBA00022989"/>
    </source>
</evidence>
<proteinExistence type="inferred from homology"/>
<accession>A0A1Z5RL64</accession>
<dbReference type="Proteomes" id="UP000000768">
    <property type="component" value="Chromosome 4"/>
</dbReference>
<evidence type="ECO:0000256" key="5">
    <source>
        <dbReference type="ARBA" id="ARBA00022824"/>
    </source>
</evidence>
<evidence type="ECO:0000256" key="1">
    <source>
        <dbReference type="ARBA" id="ARBA00004477"/>
    </source>
</evidence>
<comment type="catalytic activity">
    <reaction evidence="10">
        <text>a long-chain fatty aldehyde + 2 NADPH + O2 + H(+) = a long-chain alkane + formate + 2 NADP(+) + H2O</text>
        <dbReference type="Rhea" id="RHEA:21440"/>
        <dbReference type="ChEBI" id="CHEBI:15377"/>
        <dbReference type="ChEBI" id="CHEBI:15378"/>
        <dbReference type="ChEBI" id="CHEBI:15379"/>
        <dbReference type="ChEBI" id="CHEBI:15740"/>
        <dbReference type="ChEBI" id="CHEBI:17176"/>
        <dbReference type="ChEBI" id="CHEBI:57783"/>
        <dbReference type="ChEBI" id="CHEBI:58349"/>
        <dbReference type="ChEBI" id="CHEBI:83563"/>
        <dbReference type="EC" id="4.1.99.5"/>
    </reaction>
</comment>
<gene>
    <name evidence="12" type="ORF">SORBI_3004G008200</name>
</gene>
<dbReference type="GO" id="GO:0071771">
    <property type="term" value="F:aldehyde oxygenase (deformylating) activity"/>
    <property type="evidence" value="ECO:0007669"/>
    <property type="project" value="UniProtKB-EC"/>
</dbReference>
<keyword evidence="4" id="KW-0812">Transmembrane</keyword>
<evidence type="ECO:0000256" key="10">
    <source>
        <dbReference type="ARBA" id="ARBA00047909"/>
    </source>
</evidence>
<comment type="subcellular location">
    <subcellularLocation>
        <location evidence="1">Endoplasmic reticulum membrane</location>
        <topology evidence="1">Multi-pass membrane protein</topology>
    </subcellularLocation>
</comment>
<feature type="domain" description="Fatty acid hydroxylase" evidence="11">
    <location>
        <begin position="124"/>
        <end position="259"/>
    </location>
</feature>
<dbReference type="EC" id="4.1.99.5" evidence="3"/>
<sequence>MHPSLSSNNCRRSSLVYAHTSQESSKSIYIYRDVPVARSTPIISTACIDLHSTCMSLAKYRLHPSSHEDSKNHVSKRQVISNVLTLQIVQVATVTMVMMFKGTEESGNSSTKMTSYLKLAGQIVVGMVWFDLWQFGTHRVLHANRFLYRNLHSWHHRLVVTYSFGALYGHPLESFVTDTVGGTTAFLVSGMSPRASIFFFSLCTVKVIDNHCGMSLLPSWDRISIFNNAAYHDVHHQLRGGNCNYSQLFFVVWDRIFGTYMPFLIEENKQGMLQVRAPGLDYRRVCNK</sequence>
<evidence type="ECO:0000256" key="6">
    <source>
        <dbReference type="ARBA" id="ARBA00022857"/>
    </source>
</evidence>
<keyword evidence="6" id="KW-0521">NADP</keyword>
<comment type="similarity">
    <text evidence="2">Belongs to the sterol desaturase family.</text>
</comment>
<keyword evidence="5" id="KW-0256">Endoplasmic reticulum</keyword>
<keyword evidence="8" id="KW-0472">Membrane</keyword>
<dbReference type="GO" id="GO:0016491">
    <property type="term" value="F:oxidoreductase activity"/>
    <property type="evidence" value="ECO:0000318"/>
    <property type="project" value="GO_Central"/>
</dbReference>
<keyword evidence="9" id="KW-0456">Lyase</keyword>
<evidence type="ECO:0000256" key="4">
    <source>
        <dbReference type="ARBA" id="ARBA00022692"/>
    </source>
</evidence>
<keyword evidence="7" id="KW-1133">Transmembrane helix</keyword>
<dbReference type="STRING" id="4558.A0A1Z5RL64"/>
<dbReference type="InParanoid" id="A0A1Z5RL64"/>
<evidence type="ECO:0000313" key="12">
    <source>
        <dbReference type="EMBL" id="OQU84195.1"/>
    </source>
</evidence>
<dbReference type="GO" id="GO:0005789">
    <property type="term" value="C:endoplasmic reticulum membrane"/>
    <property type="evidence" value="ECO:0000318"/>
    <property type="project" value="GO_Central"/>
</dbReference>
<evidence type="ECO:0000313" key="13">
    <source>
        <dbReference type="Proteomes" id="UP000000768"/>
    </source>
</evidence>
<dbReference type="GO" id="GO:0008610">
    <property type="term" value="P:lipid biosynthetic process"/>
    <property type="evidence" value="ECO:0007669"/>
    <property type="project" value="InterPro"/>
</dbReference>
<dbReference type="OrthoDB" id="408954at2759"/>
<organism evidence="12 13">
    <name type="scientific">Sorghum bicolor</name>
    <name type="common">Sorghum</name>
    <name type="synonym">Sorghum vulgare</name>
    <dbReference type="NCBI Taxonomy" id="4558"/>
    <lineage>
        <taxon>Eukaryota</taxon>
        <taxon>Viridiplantae</taxon>
        <taxon>Streptophyta</taxon>
        <taxon>Embryophyta</taxon>
        <taxon>Tracheophyta</taxon>
        <taxon>Spermatophyta</taxon>
        <taxon>Magnoliopsida</taxon>
        <taxon>Liliopsida</taxon>
        <taxon>Poales</taxon>
        <taxon>Poaceae</taxon>
        <taxon>PACMAD clade</taxon>
        <taxon>Panicoideae</taxon>
        <taxon>Andropogonodae</taxon>
        <taxon>Andropogoneae</taxon>
        <taxon>Sorghinae</taxon>
        <taxon>Sorghum</taxon>
    </lineage>
</organism>
<dbReference type="Gramene" id="OQU84195">
    <property type="protein sequence ID" value="OQU84195"/>
    <property type="gene ID" value="SORBI_3004G008200"/>
</dbReference>
<dbReference type="InterPro" id="IPR006694">
    <property type="entry name" value="Fatty_acid_hydroxylase"/>
</dbReference>
<name>A0A1Z5RL64_SORBI</name>
<dbReference type="EMBL" id="CM000763">
    <property type="protein sequence ID" value="OQU84195.1"/>
    <property type="molecule type" value="Genomic_DNA"/>
</dbReference>
<evidence type="ECO:0000256" key="8">
    <source>
        <dbReference type="ARBA" id="ARBA00023136"/>
    </source>
</evidence>
<dbReference type="AlphaFoldDB" id="A0A1Z5RL64"/>
<dbReference type="ExpressionAtlas" id="A0A1Z5RL64">
    <property type="expression patterns" value="baseline and differential"/>
</dbReference>
<reference evidence="13" key="2">
    <citation type="journal article" date="2018" name="Plant J.">
        <title>The Sorghum bicolor reference genome: improved assembly, gene annotations, a transcriptome atlas, and signatures of genome organization.</title>
        <authorList>
            <person name="McCormick R.F."/>
            <person name="Truong S.K."/>
            <person name="Sreedasyam A."/>
            <person name="Jenkins J."/>
            <person name="Shu S."/>
            <person name="Sims D."/>
            <person name="Kennedy M."/>
            <person name="Amirebrahimi M."/>
            <person name="Weers B.D."/>
            <person name="McKinley B."/>
            <person name="Mattison A."/>
            <person name="Morishige D.T."/>
            <person name="Grimwood J."/>
            <person name="Schmutz J."/>
            <person name="Mullet J.E."/>
        </authorList>
    </citation>
    <scope>NUCLEOTIDE SEQUENCE [LARGE SCALE GENOMIC DNA]</scope>
    <source>
        <strain evidence="13">cv. BTx623</strain>
    </source>
</reference>
<dbReference type="GO" id="GO:0005506">
    <property type="term" value="F:iron ion binding"/>
    <property type="evidence" value="ECO:0007669"/>
    <property type="project" value="InterPro"/>
</dbReference>
<dbReference type="InterPro" id="IPR050307">
    <property type="entry name" value="Sterol_Desaturase_Related"/>
</dbReference>
<evidence type="ECO:0000256" key="2">
    <source>
        <dbReference type="ARBA" id="ARBA00009324"/>
    </source>
</evidence>
<protein>
    <recommendedName>
        <fullName evidence="3">aldehyde oxygenase (deformylating)</fullName>
        <ecNumber evidence="3">4.1.99.5</ecNumber>
    </recommendedName>
</protein>
<dbReference type="Pfam" id="PF04116">
    <property type="entry name" value="FA_hydroxylase"/>
    <property type="match status" value="1"/>
</dbReference>
<evidence type="ECO:0000256" key="3">
    <source>
        <dbReference type="ARBA" id="ARBA00013146"/>
    </source>
</evidence>
<reference evidence="12 13" key="1">
    <citation type="journal article" date="2009" name="Nature">
        <title>The Sorghum bicolor genome and the diversification of grasses.</title>
        <authorList>
            <person name="Paterson A.H."/>
            <person name="Bowers J.E."/>
            <person name="Bruggmann R."/>
            <person name="Dubchak I."/>
            <person name="Grimwood J."/>
            <person name="Gundlach H."/>
            <person name="Haberer G."/>
            <person name="Hellsten U."/>
            <person name="Mitros T."/>
            <person name="Poliakov A."/>
            <person name="Schmutz J."/>
            <person name="Spannagl M."/>
            <person name="Tang H."/>
            <person name="Wang X."/>
            <person name="Wicker T."/>
            <person name="Bharti A.K."/>
            <person name="Chapman J."/>
            <person name="Feltus F.A."/>
            <person name="Gowik U."/>
            <person name="Grigoriev I.V."/>
            <person name="Lyons E."/>
            <person name="Maher C.A."/>
            <person name="Martis M."/>
            <person name="Narechania A."/>
            <person name="Otillar R.P."/>
            <person name="Penning B.W."/>
            <person name="Salamov A.A."/>
            <person name="Wang Y."/>
            <person name="Zhang L."/>
            <person name="Carpita N.C."/>
            <person name="Freeling M."/>
            <person name="Gingle A.R."/>
            <person name="Hash C.T."/>
            <person name="Keller B."/>
            <person name="Klein P."/>
            <person name="Kresovich S."/>
            <person name="McCann M.C."/>
            <person name="Ming R."/>
            <person name="Peterson D.G."/>
            <person name="Mehboob-ur-Rahman"/>
            <person name="Ware D."/>
            <person name="Westhoff P."/>
            <person name="Mayer K.F."/>
            <person name="Messing J."/>
            <person name="Rokhsar D.S."/>
        </authorList>
    </citation>
    <scope>NUCLEOTIDE SEQUENCE [LARGE SCALE GENOMIC DNA]</scope>
    <source>
        <strain evidence="13">cv. BTx623</strain>
    </source>
</reference>
<evidence type="ECO:0000259" key="11">
    <source>
        <dbReference type="Pfam" id="PF04116"/>
    </source>
</evidence>
<dbReference type="PANTHER" id="PTHR11863">
    <property type="entry name" value="STEROL DESATURASE"/>
    <property type="match status" value="1"/>
</dbReference>
<keyword evidence="13" id="KW-1185">Reference proteome</keyword>
<evidence type="ECO:0000256" key="9">
    <source>
        <dbReference type="ARBA" id="ARBA00023239"/>
    </source>
</evidence>